<dbReference type="AlphaFoldDB" id="A0AAW1P9C5"/>
<keyword evidence="6 7" id="KW-0687">Ribonucleoprotein</keyword>
<comment type="caution">
    <text evidence="8">The sequence shown here is derived from an EMBL/GenBank/DDBJ whole genome shotgun (WGS) entry which is preliminary data.</text>
</comment>
<comment type="function">
    <text evidence="7">Component of the signal recognition particle (SRP) complex, a ribonucleoprotein complex that mediates the cotranslational targeting of secretory and membrane proteins to the endoplasmic reticulum (ER). SRP9 together with SRP14 and the Alu portion of the SRP RNA, constitutes the elongation arrest domain of SRP. The complex of SRP9 and SRP14 is required for SRP RNA binding.</text>
</comment>
<dbReference type="GO" id="GO:0008312">
    <property type="term" value="F:7S RNA binding"/>
    <property type="evidence" value="ECO:0007669"/>
    <property type="project" value="UniProtKB-UniRule"/>
</dbReference>
<evidence type="ECO:0000256" key="7">
    <source>
        <dbReference type="RuleBase" id="RU368100"/>
    </source>
</evidence>
<comment type="subunit">
    <text evidence="7">Heterodimer with SRP9; binds RNA as heterodimer. Component of a signal recognition particle (SRP) complex that consists of a 7SL RNA molecule of 300 nucleotides and six protein subunits: SRP72, SRP68, SRP54, SRP19, SRP14 and SRP9.</text>
</comment>
<evidence type="ECO:0000313" key="9">
    <source>
        <dbReference type="Proteomes" id="UP001489004"/>
    </source>
</evidence>
<dbReference type="Gene3D" id="3.30.720.10">
    <property type="entry name" value="Signal recognition particle alu RNA binding heterodimer, srp9/1"/>
    <property type="match status" value="1"/>
</dbReference>
<sequence>MKHSNLKPRKSRQPHPEAEFKCIVRVTDGNKKKYSTVITAKEHLRFQESYNTILKAHMDALKKREKIKSKPSKKAIDGQQGL</sequence>
<dbReference type="GO" id="GO:0005786">
    <property type="term" value="C:signal recognition particle, endoplasmic reticulum targeting"/>
    <property type="evidence" value="ECO:0007669"/>
    <property type="project" value="UniProtKB-UniRule"/>
</dbReference>
<protein>
    <recommendedName>
        <fullName evidence="7">Signal recognition particle 14 kDa protein</fullName>
        <shortName evidence="7">SRP14</shortName>
    </recommendedName>
</protein>
<dbReference type="InterPro" id="IPR009018">
    <property type="entry name" value="Signal_recog_particle_SRP9/14"/>
</dbReference>
<evidence type="ECO:0000313" key="8">
    <source>
        <dbReference type="EMBL" id="KAK9810011.1"/>
    </source>
</evidence>
<name>A0AAW1P9C5_9CHLO</name>
<dbReference type="InterPro" id="IPR003210">
    <property type="entry name" value="Signal_recog_particle_SRP14"/>
</dbReference>
<evidence type="ECO:0000256" key="1">
    <source>
        <dbReference type="ARBA" id="ARBA00004496"/>
    </source>
</evidence>
<evidence type="ECO:0000256" key="3">
    <source>
        <dbReference type="ARBA" id="ARBA00022490"/>
    </source>
</evidence>
<accession>A0AAW1P9C5</accession>
<keyword evidence="4 7" id="KW-0694">RNA-binding</keyword>
<dbReference type="Proteomes" id="UP001489004">
    <property type="component" value="Unassembled WGS sequence"/>
</dbReference>
<dbReference type="GO" id="GO:0030942">
    <property type="term" value="F:endoplasmic reticulum signal peptide binding"/>
    <property type="evidence" value="ECO:0007669"/>
    <property type="project" value="UniProtKB-UniRule"/>
</dbReference>
<dbReference type="GO" id="GO:0006614">
    <property type="term" value="P:SRP-dependent cotranslational protein targeting to membrane"/>
    <property type="evidence" value="ECO:0007669"/>
    <property type="project" value="UniProtKB-UniRule"/>
</dbReference>
<keyword evidence="9" id="KW-1185">Reference proteome</keyword>
<evidence type="ECO:0000256" key="4">
    <source>
        <dbReference type="ARBA" id="ARBA00022884"/>
    </source>
</evidence>
<dbReference type="SUPFAM" id="SSF54762">
    <property type="entry name" value="Signal recognition particle alu RNA binding heterodimer, SRP9/14"/>
    <property type="match status" value="1"/>
</dbReference>
<dbReference type="Pfam" id="PF02290">
    <property type="entry name" value="SRP14"/>
    <property type="match status" value="1"/>
</dbReference>
<dbReference type="EMBL" id="JALJOR010000010">
    <property type="protein sequence ID" value="KAK9810011.1"/>
    <property type="molecule type" value="Genomic_DNA"/>
</dbReference>
<comment type="similarity">
    <text evidence="2 7">Belongs to the SRP14 family.</text>
</comment>
<dbReference type="PANTHER" id="PTHR12013">
    <property type="entry name" value="SIGNAL RECOGNITION PARTICLE 14 KD PROTEIN"/>
    <property type="match status" value="1"/>
</dbReference>
<gene>
    <name evidence="8" type="ORF">WJX72_003315</name>
</gene>
<evidence type="ECO:0000256" key="2">
    <source>
        <dbReference type="ARBA" id="ARBA00010349"/>
    </source>
</evidence>
<organism evidence="8 9">
    <name type="scientific">[Myrmecia] bisecta</name>
    <dbReference type="NCBI Taxonomy" id="41462"/>
    <lineage>
        <taxon>Eukaryota</taxon>
        <taxon>Viridiplantae</taxon>
        <taxon>Chlorophyta</taxon>
        <taxon>core chlorophytes</taxon>
        <taxon>Trebouxiophyceae</taxon>
        <taxon>Trebouxiales</taxon>
        <taxon>Trebouxiaceae</taxon>
        <taxon>Myrmecia</taxon>
    </lineage>
</organism>
<evidence type="ECO:0000256" key="6">
    <source>
        <dbReference type="ARBA" id="ARBA00023274"/>
    </source>
</evidence>
<keyword evidence="5 7" id="KW-0733">Signal recognition particle</keyword>
<proteinExistence type="inferred from homology"/>
<comment type="subcellular location">
    <subcellularLocation>
        <location evidence="1 7">Cytoplasm</location>
    </subcellularLocation>
</comment>
<keyword evidence="3 7" id="KW-0963">Cytoplasm</keyword>
<evidence type="ECO:0000256" key="5">
    <source>
        <dbReference type="ARBA" id="ARBA00023135"/>
    </source>
</evidence>
<reference evidence="8 9" key="1">
    <citation type="journal article" date="2024" name="Nat. Commun.">
        <title>Phylogenomics reveals the evolutionary origins of lichenization in chlorophyte algae.</title>
        <authorList>
            <person name="Puginier C."/>
            <person name="Libourel C."/>
            <person name="Otte J."/>
            <person name="Skaloud P."/>
            <person name="Haon M."/>
            <person name="Grisel S."/>
            <person name="Petersen M."/>
            <person name="Berrin J.G."/>
            <person name="Delaux P.M."/>
            <person name="Dal Grande F."/>
            <person name="Keller J."/>
        </authorList>
    </citation>
    <scope>NUCLEOTIDE SEQUENCE [LARGE SCALE GENOMIC DNA]</scope>
    <source>
        <strain evidence="8 9">SAG 2043</strain>
    </source>
</reference>